<dbReference type="PROSITE" id="PS50222">
    <property type="entry name" value="EF_HAND_2"/>
    <property type="match status" value="1"/>
</dbReference>
<feature type="signal peptide" evidence="1">
    <location>
        <begin position="1"/>
        <end position="23"/>
    </location>
</feature>
<feature type="chain" id="PRO_5025421135" evidence="1">
    <location>
        <begin position="24"/>
        <end position="88"/>
    </location>
</feature>
<dbReference type="SUPFAM" id="SSF47473">
    <property type="entry name" value="EF-hand"/>
    <property type="match status" value="1"/>
</dbReference>
<dbReference type="Gene3D" id="1.10.238.10">
    <property type="entry name" value="EF-hand"/>
    <property type="match status" value="1"/>
</dbReference>
<feature type="domain" description="EF-hand" evidence="2">
    <location>
        <begin position="30"/>
        <end position="65"/>
    </location>
</feature>
<evidence type="ECO:0000313" key="3">
    <source>
        <dbReference type="EMBL" id="NDY82072.1"/>
    </source>
</evidence>
<dbReference type="RefSeq" id="WP_163651351.1">
    <property type="nucleotide sequence ID" value="NZ_JAAGRN010000001.1"/>
</dbReference>
<gene>
    <name evidence="3" type="ORF">G3I67_02400</name>
</gene>
<evidence type="ECO:0000256" key="1">
    <source>
        <dbReference type="SAM" id="SignalP"/>
    </source>
</evidence>
<dbReference type="InterPro" id="IPR011992">
    <property type="entry name" value="EF-hand-dom_pair"/>
</dbReference>
<protein>
    <submittedName>
        <fullName evidence="3">EF-hand domain-containing protein</fullName>
    </submittedName>
</protein>
<proteinExistence type="predicted"/>
<sequence>MKAAVRILGALLVSALAISQALAADPAPNSQVQQAIERFKAADKNGDGKLTLEEAKAGMPRIAANFDKLDTEKKGYLTLDQVKAAAAR</sequence>
<dbReference type="AlphaFoldDB" id="A0A6B2QVH0"/>
<dbReference type="GO" id="GO:0005509">
    <property type="term" value="F:calcium ion binding"/>
    <property type="evidence" value="ECO:0007669"/>
    <property type="project" value="InterPro"/>
</dbReference>
<dbReference type="EMBL" id="JAAGRN010000001">
    <property type="protein sequence ID" value="NDY82072.1"/>
    <property type="molecule type" value="Genomic_DNA"/>
</dbReference>
<dbReference type="Pfam" id="PF13202">
    <property type="entry name" value="EF-hand_5"/>
    <property type="match status" value="1"/>
</dbReference>
<name>A0A6B2QVH0_9BURK</name>
<keyword evidence="1" id="KW-0732">Signal</keyword>
<evidence type="ECO:0000259" key="2">
    <source>
        <dbReference type="PROSITE" id="PS50222"/>
    </source>
</evidence>
<organism evidence="3">
    <name type="scientific">Sheuella amnicola</name>
    <dbReference type="NCBI Taxonomy" id="2707330"/>
    <lineage>
        <taxon>Bacteria</taxon>
        <taxon>Pseudomonadati</taxon>
        <taxon>Pseudomonadota</taxon>
        <taxon>Betaproteobacteria</taxon>
        <taxon>Burkholderiales</taxon>
        <taxon>Alcaligenaceae</taxon>
        <taxon>Sheuella</taxon>
    </lineage>
</organism>
<comment type="caution">
    <text evidence="3">The sequence shown here is derived from an EMBL/GenBank/DDBJ whole genome shotgun (WGS) entry which is preliminary data.</text>
</comment>
<accession>A0A6B2QVH0</accession>
<dbReference type="InterPro" id="IPR002048">
    <property type="entry name" value="EF_hand_dom"/>
</dbReference>
<reference evidence="3" key="1">
    <citation type="submission" date="2020-02" db="EMBL/GenBank/DDBJ databases">
        <authorList>
            <person name="Chen W.-M."/>
        </authorList>
    </citation>
    <scope>NUCLEOTIDE SEQUENCE</scope>
    <source>
        <strain evidence="3">NBD-18</strain>
    </source>
</reference>